<dbReference type="InterPro" id="IPR001647">
    <property type="entry name" value="HTH_TetR"/>
</dbReference>
<dbReference type="InterPro" id="IPR036271">
    <property type="entry name" value="Tet_transcr_reg_TetR-rel_C_sf"/>
</dbReference>
<keyword evidence="7" id="KW-1185">Reference proteome</keyword>
<dbReference type="InterPro" id="IPR050109">
    <property type="entry name" value="HTH-type_TetR-like_transc_reg"/>
</dbReference>
<gene>
    <name evidence="6" type="ORF">Van01_49410</name>
</gene>
<dbReference type="Gene3D" id="1.10.357.10">
    <property type="entry name" value="Tetracycline Repressor, domain 2"/>
    <property type="match status" value="1"/>
</dbReference>
<dbReference type="InterPro" id="IPR004111">
    <property type="entry name" value="Repressor_TetR_C"/>
</dbReference>
<keyword evidence="3" id="KW-0804">Transcription</keyword>
<dbReference type="Proteomes" id="UP000647017">
    <property type="component" value="Unassembled WGS sequence"/>
</dbReference>
<keyword evidence="1" id="KW-0805">Transcription regulation</keyword>
<accession>A0ABQ4I1K4</accession>
<dbReference type="InterPro" id="IPR009057">
    <property type="entry name" value="Homeodomain-like_sf"/>
</dbReference>
<dbReference type="EMBL" id="BOOZ01000036">
    <property type="protein sequence ID" value="GIJ11727.1"/>
    <property type="molecule type" value="Genomic_DNA"/>
</dbReference>
<dbReference type="SUPFAM" id="SSF46689">
    <property type="entry name" value="Homeodomain-like"/>
    <property type="match status" value="1"/>
</dbReference>
<reference evidence="6 7" key="1">
    <citation type="submission" date="2021-01" db="EMBL/GenBank/DDBJ databases">
        <title>Whole genome shotgun sequence of Verrucosispora andamanensis NBRC 109075.</title>
        <authorList>
            <person name="Komaki H."/>
            <person name="Tamura T."/>
        </authorList>
    </citation>
    <scope>NUCLEOTIDE SEQUENCE [LARGE SCALE GENOMIC DNA]</scope>
    <source>
        <strain evidence="6 7">NBRC 109075</strain>
    </source>
</reference>
<evidence type="ECO:0000256" key="1">
    <source>
        <dbReference type="ARBA" id="ARBA00023015"/>
    </source>
</evidence>
<organism evidence="6 7">
    <name type="scientific">Micromonospora andamanensis</name>
    <dbReference type="NCBI Taxonomy" id="1287068"/>
    <lineage>
        <taxon>Bacteria</taxon>
        <taxon>Bacillati</taxon>
        <taxon>Actinomycetota</taxon>
        <taxon>Actinomycetes</taxon>
        <taxon>Micromonosporales</taxon>
        <taxon>Micromonosporaceae</taxon>
        <taxon>Micromonospora</taxon>
    </lineage>
</organism>
<dbReference type="Pfam" id="PF02909">
    <property type="entry name" value="TetR_C_1"/>
    <property type="match status" value="1"/>
</dbReference>
<proteinExistence type="predicted"/>
<dbReference type="Pfam" id="PF00440">
    <property type="entry name" value="TetR_N"/>
    <property type="match status" value="1"/>
</dbReference>
<name>A0ABQ4I1K4_9ACTN</name>
<evidence type="ECO:0000256" key="3">
    <source>
        <dbReference type="ARBA" id="ARBA00023163"/>
    </source>
</evidence>
<dbReference type="PANTHER" id="PTHR30055">
    <property type="entry name" value="HTH-TYPE TRANSCRIPTIONAL REGULATOR RUTR"/>
    <property type="match status" value="1"/>
</dbReference>
<evidence type="ECO:0000256" key="2">
    <source>
        <dbReference type="ARBA" id="ARBA00023125"/>
    </source>
</evidence>
<evidence type="ECO:0000313" key="6">
    <source>
        <dbReference type="EMBL" id="GIJ11727.1"/>
    </source>
</evidence>
<sequence>MHPTRGHPQGQPVEHHVLPEGLAQIDKLDSWRSVHHDTLQICVCHTLICVDHTQRLCWRSTCLGGGVNGPDVELPENVALAWGLRDRPSRGPKRSLSLDQVVAAGIQIAQAEGLPAVSMSRVASELGVATMSLYRYVPTKHDLLDLMVDTAFGPPPPPRGVDEGWRPALSRWGEGNVTALRRQPWMRHVPISGPPINPNQVRWLEYGLAALRGTGLRASERIAAIMLVSGYARSWATLTADIAEAAARTGSTPEEVGLRYWQHLATLTAPGPYPAIHELLAEGEQYDDDVDLEWRFGLDRILDGVAAMIETRAAAPSG</sequence>
<dbReference type="PANTHER" id="PTHR30055:SF151">
    <property type="entry name" value="TRANSCRIPTIONAL REGULATORY PROTEIN"/>
    <property type="match status" value="1"/>
</dbReference>
<evidence type="ECO:0000256" key="4">
    <source>
        <dbReference type="PROSITE-ProRule" id="PRU00335"/>
    </source>
</evidence>
<dbReference type="Gene3D" id="1.10.10.60">
    <property type="entry name" value="Homeodomain-like"/>
    <property type="match status" value="1"/>
</dbReference>
<dbReference type="SUPFAM" id="SSF48498">
    <property type="entry name" value="Tetracyclin repressor-like, C-terminal domain"/>
    <property type="match status" value="1"/>
</dbReference>
<keyword evidence="2 4" id="KW-0238">DNA-binding</keyword>
<evidence type="ECO:0000259" key="5">
    <source>
        <dbReference type="PROSITE" id="PS50977"/>
    </source>
</evidence>
<evidence type="ECO:0000313" key="7">
    <source>
        <dbReference type="Proteomes" id="UP000647017"/>
    </source>
</evidence>
<feature type="DNA-binding region" description="H-T-H motif" evidence="4">
    <location>
        <begin position="118"/>
        <end position="137"/>
    </location>
</feature>
<feature type="domain" description="HTH tetR-type" evidence="5">
    <location>
        <begin position="95"/>
        <end position="155"/>
    </location>
</feature>
<comment type="caution">
    <text evidence="6">The sequence shown here is derived from an EMBL/GenBank/DDBJ whole genome shotgun (WGS) entry which is preliminary data.</text>
</comment>
<protein>
    <submittedName>
        <fullName evidence="6">TetR family transcriptional regulator</fullName>
    </submittedName>
</protein>
<dbReference type="PROSITE" id="PS50977">
    <property type="entry name" value="HTH_TETR_2"/>
    <property type="match status" value="1"/>
</dbReference>